<comment type="caution">
    <text evidence="2">The sequence shown here is derived from an EMBL/GenBank/DDBJ whole genome shotgun (WGS) entry which is preliminary data.</text>
</comment>
<evidence type="ECO:0000313" key="3">
    <source>
        <dbReference type="Proteomes" id="UP000494256"/>
    </source>
</evidence>
<name>A0A8S0ZJS5_ARCPL</name>
<feature type="region of interest" description="Disordered" evidence="1">
    <location>
        <begin position="138"/>
        <end position="192"/>
    </location>
</feature>
<sequence>MAVEHTIGTNTEAYMDRVLQQYREKVVKTGQRRTPVKIKATLIPRPEGYENPKNWTTDTALHLMYLIQENKTAGTLRQALRKIFSSSIAVGNSEVKLRGTEDQTSPKQYVVQIENHLQADLPSARITLNTFMSTNTSSAKGLGEAGDRGYGWSGGGSSGLGSRGPSGGSGGGSGGGKGRESGGGKGRGSGGFGIGGSGGYGIGGSSDESGGESGGFGIGGSGGFGIGGSGGWGIGGSGSGSGEGSGGFGIGGSGGYGIGGSSDESGGESAGFGIEGSGGWGIGGSGGGSGEGSGGLVLEGLVVMV</sequence>
<dbReference type="Proteomes" id="UP000494256">
    <property type="component" value="Unassembled WGS sequence"/>
</dbReference>
<feature type="compositionally biased region" description="Gly residues" evidence="1">
    <location>
        <begin position="148"/>
        <end position="176"/>
    </location>
</feature>
<evidence type="ECO:0000256" key="1">
    <source>
        <dbReference type="SAM" id="MobiDB-lite"/>
    </source>
</evidence>
<accession>A0A8S0ZJS5</accession>
<reference evidence="2 3" key="1">
    <citation type="submission" date="2020-04" db="EMBL/GenBank/DDBJ databases">
        <authorList>
            <person name="Wallbank WR R."/>
            <person name="Pardo Diaz C."/>
            <person name="Kozak K."/>
            <person name="Martin S."/>
            <person name="Jiggins C."/>
            <person name="Moest M."/>
            <person name="Warren A I."/>
            <person name="Byers J.R.P. K."/>
            <person name="Montejo-Kovacevich G."/>
            <person name="Yen C E."/>
        </authorList>
    </citation>
    <scope>NUCLEOTIDE SEQUENCE [LARGE SCALE GENOMIC DNA]</scope>
</reference>
<protein>
    <submittedName>
        <fullName evidence="2">Uncharacterized protein</fullName>
    </submittedName>
</protein>
<proteinExistence type="predicted"/>
<dbReference type="AlphaFoldDB" id="A0A8S0ZJS5"/>
<dbReference type="OrthoDB" id="7401686at2759"/>
<gene>
    <name evidence="2" type="ORF">APLA_LOCUS6087</name>
</gene>
<organism evidence="2 3">
    <name type="scientific">Arctia plantaginis</name>
    <name type="common">Wood tiger moth</name>
    <name type="synonym">Phalaena plantaginis</name>
    <dbReference type="NCBI Taxonomy" id="874455"/>
    <lineage>
        <taxon>Eukaryota</taxon>
        <taxon>Metazoa</taxon>
        <taxon>Ecdysozoa</taxon>
        <taxon>Arthropoda</taxon>
        <taxon>Hexapoda</taxon>
        <taxon>Insecta</taxon>
        <taxon>Pterygota</taxon>
        <taxon>Neoptera</taxon>
        <taxon>Endopterygota</taxon>
        <taxon>Lepidoptera</taxon>
        <taxon>Glossata</taxon>
        <taxon>Ditrysia</taxon>
        <taxon>Noctuoidea</taxon>
        <taxon>Erebidae</taxon>
        <taxon>Arctiinae</taxon>
        <taxon>Arctia</taxon>
    </lineage>
</organism>
<feature type="compositionally biased region" description="Gly residues" evidence="1">
    <location>
        <begin position="183"/>
        <end position="192"/>
    </location>
</feature>
<feature type="region of interest" description="Disordered" evidence="1">
    <location>
        <begin position="199"/>
        <end position="218"/>
    </location>
</feature>
<evidence type="ECO:0000313" key="2">
    <source>
        <dbReference type="EMBL" id="CAB3233448.1"/>
    </source>
</evidence>
<dbReference type="EMBL" id="CADEBD010000293">
    <property type="protein sequence ID" value="CAB3233448.1"/>
    <property type="molecule type" value="Genomic_DNA"/>
</dbReference>